<dbReference type="Proteomes" id="UP000437748">
    <property type="component" value="Unassembled WGS sequence"/>
</dbReference>
<comment type="caution">
    <text evidence="1">The sequence shown here is derived from an EMBL/GenBank/DDBJ whole genome shotgun (WGS) entry which is preliminary data.</text>
</comment>
<keyword evidence="2" id="KW-1185">Reference proteome</keyword>
<sequence>MHSPRSKLISILIRKKLYEEIGHIISITRQGFDVHVKTDFIEIQELLIDLLENEINSNLIDINLVRDPKILNSDKVSNSNITSLKPTILIHTECLSSGYGFVKYKVPSPDSLLSSTSSAIENILDYFGLSIFLDAFDSDLLSKLKQIAKTLGLAILIDAVVQTAYYGGFHGDKNRSLQYLDSIQLNNDEIYSKISVPIEKCAETFFSYVMLQGEDAHTFLKSSLSYYAVKLQGFSMTRASQVLQISRTTLQEHLKLADQLGVSNFFEGYRQKTI</sequence>
<dbReference type="EMBL" id="WFLM01000003">
    <property type="protein sequence ID" value="KAB8038865.1"/>
    <property type="molecule type" value="Genomic_DNA"/>
</dbReference>
<accession>A0A6N6VXS7</accession>
<reference evidence="1 2" key="1">
    <citation type="submission" date="2019-10" db="EMBL/GenBank/DDBJ databases">
        <title>New species of Slilvanegrellaceae.</title>
        <authorList>
            <person name="Pitt A."/>
            <person name="Hahn M.W."/>
        </authorList>
    </citation>
    <scope>NUCLEOTIDE SEQUENCE [LARGE SCALE GENOMIC DNA]</scope>
    <source>
        <strain evidence="1 2">SP-Ram-0.45-NSY-1</strain>
    </source>
</reference>
<evidence type="ECO:0000313" key="1">
    <source>
        <dbReference type="EMBL" id="KAB8038865.1"/>
    </source>
</evidence>
<gene>
    <name evidence="1" type="ORF">GCL60_08390</name>
</gene>
<name>A0A6N6VXS7_9BACT</name>
<dbReference type="RefSeq" id="WP_153420262.1">
    <property type="nucleotide sequence ID" value="NZ_WFLM01000003.1"/>
</dbReference>
<dbReference type="AlphaFoldDB" id="A0A6N6VXS7"/>
<protein>
    <submittedName>
        <fullName evidence="1">Uncharacterized protein</fullName>
    </submittedName>
</protein>
<dbReference type="OrthoDB" id="5294373at2"/>
<proteinExistence type="predicted"/>
<organism evidence="1 2">
    <name type="scientific">Silvanigrella paludirubra</name>
    <dbReference type="NCBI Taxonomy" id="2499159"/>
    <lineage>
        <taxon>Bacteria</taxon>
        <taxon>Pseudomonadati</taxon>
        <taxon>Bdellovibrionota</taxon>
        <taxon>Oligoflexia</taxon>
        <taxon>Silvanigrellales</taxon>
        <taxon>Silvanigrellaceae</taxon>
        <taxon>Silvanigrella</taxon>
    </lineage>
</organism>
<evidence type="ECO:0000313" key="2">
    <source>
        <dbReference type="Proteomes" id="UP000437748"/>
    </source>
</evidence>